<keyword evidence="2" id="KW-0472">Membrane</keyword>
<name>A0AAV9IEA1_9RHOD</name>
<feature type="coiled-coil region" evidence="1">
    <location>
        <begin position="24"/>
        <end position="58"/>
    </location>
</feature>
<feature type="transmembrane region" description="Helical" evidence="2">
    <location>
        <begin position="159"/>
        <end position="182"/>
    </location>
</feature>
<dbReference type="EMBL" id="JANCYU010000032">
    <property type="protein sequence ID" value="KAK4525649.1"/>
    <property type="molecule type" value="Genomic_DNA"/>
</dbReference>
<evidence type="ECO:0000256" key="2">
    <source>
        <dbReference type="SAM" id="Phobius"/>
    </source>
</evidence>
<dbReference type="AlphaFoldDB" id="A0AAV9IEA1"/>
<comment type="caution">
    <text evidence="3">The sequence shown here is derived from an EMBL/GenBank/DDBJ whole genome shotgun (WGS) entry which is preliminary data.</text>
</comment>
<evidence type="ECO:0000313" key="3">
    <source>
        <dbReference type="EMBL" id="KAK4525649.1"/>
    </source>
</evidence>
<organism evidence="3 4">
    <name type="scientific">Galdieria yellowstonensis</name>
    <dbReference type="NCBI Taxonomy" id="3028027"/>
    <lineage>
        <taxon>Eukaryota</taxon>
        <taxon>Rhodophyta</taxon>
        <taxon>Bangiophyceae</taxon>
        <taxon>Galdieriales</taxon>
        <taxon>Galdieriaceae</taxon>
        <taxon>Galdieria</taxon>
    </lineage>
</organism>
<evidence type="ECO:0000313" key="4">
    <source>
        <dbReference type="Proteomes" id="UP001300502"/>
    </source>
</evidence>
<accession>A0AAV9IEA1</accession>
<dbReference type="Proteomes" id="UP001300502">
    <property type="component" value="Unassembled WGS sequence"/>
</dbReference>
<proteinExistence type="predicted"/>
<keyword evidence="2" id="KW-1133">Transmembrane helix</keyword>
<sequence length="249" mass="28719">MLPSLLNARARASEASYFRKGEQLGTHELRKSISKEELEKLRQENRSLEEKIRSGEFQGLPEILQNVWIPSWKPENNVHTIERPLQVPLKRENRFSVKKEQALPTSELSSSARFAADSYYDLTRGRYEYLKKWRDTQEIGKTETLLSLSQKLRVEALGIGFRALLISTACTGALGCAIFLYLRPEDRRLKLRERTQRFSEHLRNWLKTPLSYISNRASSLLKGVTEDSSVKRVVDAVLEVDGETPKRNK</sequence>
<keyword evidence="2" id="KW-0812">Transmembrane</keyword>
<keyword evidence="1" id="KW-0175">Coiled coil</keyword>
<gene>
    <name evidence="3" type="ORF">GAYE_SCF15G3558</name>
</gene>
<protein>
    <submittedName>
        <fullName evidence="3">Uncharacterized protein</fullName>
    </submittedName>
</protein>
<keyword evidence="4" id="KW-1185">Reference proteome</keyword>
<evidence type="ECO:0000256" key="1">
    <source>
        <dbReference type="SAM" id="Coils"/>
    </source>
</evidence>
<reference evidence="3 4" key="1">
    <citation type="submission" date="2022-07" db="EMBL/GenBank/DDBJ databases">
        <title>Genome-wide signatures of adaptation to extreme environments.</title>
        <authorList>
            <person name="Cho C.H."/>
            <person name="Yoon H.S."/>
        </authorList>
    </citation>
    <scope>NUCLEOTIDE SEQUENCE [LARGE SCALE GENOMIC DNA]</scope>
    <source>
        <strain evidence="3 4">108.79 E11</strain>
    </source>
</reference>